<evidence type="ECO:0000313" key="1">
    <source>
        <dbReference type="EMBL" id="MCH99632.1"/>
    </source>
</evidence>
<dbReference type="EMBL" id="LXQA010040852">
    <property type="protein sequence ID" value="MCH99632.1"/>
    <property type="molecule type" value="Genomic_DNA"/>
</dbReference>
<reference evidence="1 2" key="1">
    <citation type="journal article" date="2018" name="Front. Plant Sci.">
        <title>Red Clover (Trifolium pratense) and Zigzag Clover (T. medium) - A Picture of Genomic Similarities and Differences.</title>
        <authorList>
            <person name="Dluhosova J."/>
            <person name="Istvanek J."/>
            <person name="Nedelnik J."/>
            <person name="Repkova J."/>
        </authorList>
    </citation>
    <scope>NUCLEOTIDE SEQUENCE [LARGE SCALE GENOMIC DNA]</scope>
    <source>
        <strain evidence="2">cv. 10/8</strain>
        <tissue evidence="1">Leaf</tissue>
    </source>
</reference>
<proteinExistence type="predicted"/>
<organism evidence="1 2">
    <name type="scientific">Trifolium medium</name>
    <dbReference type="NCBI Taxonomy" id="97028"/>
    <lineage>
        <taxon>Eukaryota</taxon>
        <taxon>Viridiplantae</taxon>
        <taxon>Streptophyta</taxon>
        <taxon>Embryophyta</taxon>
        <taxon>Tracheophyta</taxon>
        <taxon>Spermatophyta</taxon>
        <taxon>Magnoliopsida</taxon>
        <taxon>eudicotyledons</taxon>
        <taxon>Gunneridae</taxon>
        <taxon>Pentapetalae</taxon>
        <taxon>rosids</taxon>
        <taxon>fabids</taxon>
        <taxon>Fabales</taxon>
        <taxon>Fabaceae</taxon>
        <taxon>Papilionoideae</taxon>
        <taxon>50 kb inversion clade</taxon>
        <taxon>NPAAA clade</taxon>
        <taxon>Hologalegina</taxon>
        <taxon>IRL clade</taxon>
        <taxon>Trifolieae</taxon>
        <taxon>Trifolium</taxon>
    </lineage>
</organism>
<accession>A0A392NIL9</accession>
<keyword evidence="2" id="KW-1185">Reference proteome</keyword>
<sequence>MESPASSFLPFMMNNFGCGGADMVIGGGDCFARNKKEDEKEVNLSARDFSE</sequence>
<comment type="caution">
    <text evidence="1">The sequence shown here is derived from an EMBL/GenBank/DDBJ whole genome shotgun (WGS) entry which is preliminary data.</text>
</comment>
<dbReference type="Proteomes" id="UP000265520">
    <property type="component" value="Unassembled WGS sequence"/>
</dbReference>
<dbReference type="AlphaFoldDB" id="A0A392NIL9"/>
<protein>
    <submittedName>
        <fullName evidence="1">Uncharacterized protein</fullName>
    </submittedName>
</protein>
<evidence type="ECO:0000313" key="2">
    <source>
        <dbReference type="Proteomes" id="UP000265520"/>
    </source>
</evidence>
<name>A0A392NIL9_9FABA</name>